<dbReference type="EMBL" id="BOMB01000016">
    <property type="protein sequence ID" value="GID11997.1"/>
    <property type="molecule type" value="Genomic_DNA"/>
</dbReference>
<dbReference type="InterPro" id="IPR005234">
    <property type="entry name" value="ScpB_csome_segregation"/>
</dbReference>
<dbReference type="Proteomes" id="UP000612808">
    <property type="component" value="Unassembled WGS sequence"/>
</dbReference>
<evidence type="ECO:0000256" key="3">
    <source>
        <dbReference type="ARBA" id="ARBA00022829"/>
    </source>
</evidence>
<evidence type="ECO:0000256" key="5">
    <source>
        <dbReference type="SAM" id="MobiDB-lite"/>
    </source>
</evidence>
<dbReference type="InterPro" id="IPR036388">
    <property type="entry name" value="WH-like_DNA-bd_sf"/>
</dbReference>
<protein>
    <recommendedName>
        <fullName evidence="8">Segregation and condensation protein B</fullName>
    </recommendedName>
</protein>
<sequence length="557" mass="54822">MNDPNPGTDRSSLADSVAAWTPPWARSAPSVPGPADAGSVHDAGDEPAEDADASGTEGAESPAADPVAVTGPAEVRGSAEPGSVTYTGSPAAPLAEDGDSLEPHAAERVASPEAVPAGDVDGVEPESAGDVDDTGPAGGAVDPAPESAEDADEPGARSATAEDGAVEYAAAPVAEDGAGSTTASVDGIGNVGTVADAPDEAGSDEAGSDEAGSDEAGSDEAGNGEAGSVAASADTGAGDLDAAETGAVARPEGVDVPVVDAGAGDVDAAEAGTVAAETGTVGESEGVDIRGTDAGAGDVDAAETGAVAGSEGVDVPGADAGAGNVDAPEIGTVDPADSGPVEGADSAAVGEAAADGAGSDDVPKPGADGDAGPAALPELDDPDVLRAALEAILMVVDEPVPEVMLAQVLERPTGTVTAALRALAESYTVERRGFELRQAAGGWRIYTRADFAPYVERFVLDGQQVRLTQAALETLAVVAYKQPVSRGRVSAIRGVNCDGVMRTLVTRGLIEECGAEPDSGAYLYRTTVLFLERMGINSVDELPELAPFLPDDLPEEA</sequence>
<evidence type="ECO:0000256" key="1">
    <source>
        <dbReference type="ARBA" id="ARBA00022490"/>
    </source>
</evidence>
<accession>A0A8J3J8B1</accession>
<name>A0A8J3J8B1_9ACTN</name>
<dbReference type="InterPro" id="IPR036390">
    <property type="entry name" value="WH_DNA-bd_sf"/>
</dbReference>
<evidence type="ECO:0000256" key="4">
    <source>
        <dbReference type="ARBA" id="ARBA00023306"/>
    </source>
</evidence>
<dbReference type="GO" id="GO:0051301">
    <property type="term" value="P:cell division"/>
    <property type="evidence" value="ECO:0007669"/>
    <property type="project" value="UniProtKB-KW"/>
</dbReference>
<dbReference type="Pfam" id="PF04079">
    <property type="entry name" value="SMC_ScpB"/>
    <property type="match status" value="1"/>
</dbReference>
<keyword evidence="4" id="KW-0131">Cell cycle</keyword>
<gene>
    <name evidence="6" type="ORF">Aru02nite_28860</name>
</gene>
<evidence type="ECO:0008006" key="8">
    <source>
        <dbReference type="Google" id="ProtNLM"/>
    </source>
</evidence>
<evidence type="ECO:0000313" key="6">
    <source>
        <dbReference type="EMBL" id="GID11997.1"/>
    </source>
</evidence>
<feature type="region of interest" description="Disordered" evidence="5">
    <location>
        <begin position="273"/>
        <end position="379"/>
    </location>
</feature>
<keyword evidence="7" id="KW-1185">Reference proteome</keyword>
<dbReference type="PANTHER" id="PTHR34298">
    <property type="entry name" value="SEGREGATION AND CONDENSATION PROTEIN B"/>
    <property type="match status" value="1"/>
</dbReference>
<reference evidence="6" key="1">
    <citation type="submission" date="2021-01" db="EMBL/GenBank/DDBJ databases">
        <title>Whole genome shotgun sequence of Actinocatenispora rupis NBRC 107355.</title>
        <authorList>
            <person name="Komaki H."/>
            <person name="Tamura T."/>
        </authorList>
    </citation>
    <scope>NUCLEOTIDE SEQUENCE</scope>
    <source>
        <strain evidence="6">NBRC 107355</strain>
    </source>
</reference>
<evidence type="ECO:0000256" key="2">
    <source>
        <dbReference type="ARBA" id="ARBA00022618"/>
    </source>
</evidence>
<dbReference type="PANTHER" id="PTHR34298:SF2">
    <property type="entry name" value="SEGREGATION AND CONDENSATION PROTEIN B"/>
    <property type="match status" value="1"/>
</dbReference>
<dbReference type="AlphaFoldDB" id="A0A8J3J8B1"/>
<feature type="compositionally biased region" description="Low complexity" evidence="5">
    <location>
        <begin position="273"/>
        <end position="283"/>
    </location>
</feature>
<dbReference type="GO" id="GO:0051304">
    <property type="term" value="P:chromosome separation"/>
    <property type="evidence" value="ECO:0007669"/>
    <property type="project" value="InterPro"/>
</dbReference>
<feature type="compositionally biased region" description="Acidic residues" evidence="5">
    <location>
        <begin position="121"/>
        <end position="133"/>
    </location>
</feature>
<feature type="compositionally biased region" description="Acidic residues" evidence="5">
    <location>
        <begin position="197"/>
        <end position="218"/>
    </location>
</feature>
<keyword evidence="1" id="KW-0963">Cytoplasm</keyword>
<keyword evidence="3" id="KW-0159">Chromosome partition</keyword>
<evidence type="ECO:0000313" key="7">
    <source>
        <dbReference type="Proteomes" id="UP000612808"/>
    </source>
</evidence>
<proteinExistence type="predicted"/>
<dbReference type="Gene3D" id="1.10.10.10">
    <property type="entry name" value="Winged helix-like DNA-binding domain superfamily/Winged helix DNA-binding domain"/>
    <property type="match status" value="2"/>
</dbReference>
<keyword evidence="2" id="KW-0132">Cell division</keyword>
<organism evidence="6 7">
    <name type="scientific">Actinocatenispora rupis</name>
    <dbReference type="NCBI Taxonomy" id="519421"/>
    <lineage>
        <taxon>Bacteria</taxon>
        <taxon>Bacillati</taxon>
        <taxon>Actinomycetota</taxon>
        <taxon>Actinomycetes</taxon>
        <taxon>Micromonosporales</taxon>
        <taxon>Micromonosporaceae</taxon>
        <taxon>Actinocatenispora</taxon>
    </lineage>
</organism>
<feature type="region of interest" description="Disordered" evidence="5">
    <location>
        <begin position="1"/>
        <end position="259"/>
    </location>
</feature>
<dbReference type="SUPFAM" id="SSF46785">
    <property type="entry name" value="Winged helix' DNA-binding domain"/>
    <property type="match status" value="2"/>
</dbReference>
<comment type="caution">
    <text evidence="6">The sequence shown here is derived from an EMBL/GenBank/DDBJ whole genome shotgun (WGS) entry which is preliminary data.</text>
</comment>
<feature type="compositionally biased region" description="Low complexity" evidence="5">
    <location>
        <begin position="341"/>
        <end position="377"/>
    </location>
</feature>
<feature type="compositionally biased region" description="Low complexity" evidence="5">
    <location>
        <begin position="292"/>
        <end position="328"/>
    </location>
</feature>
<dbReference type="NCBIfam" id="TIGR00281">
    <property type="entry name" value="SMC-Scp complex subunit ScpB"/>
    <property type="match status" value="1"/>
</dbReference>